<evidence type="ECO:0000256" key="2">
    <source>
        <dbReference type="ARBA" id="ARBA00023002"/>
    </source>
</evidence>
<reference evidence="3 4" key="1">
    <citation type="submission" date="2020-08" db="EMBL/GenBank/DDBJ databases">
        <title>Sequencing the genomes of 1000 actinobacteria strains.</title>
        <authorList>
            <person name="Klenk H.-P."/>
        </authorList>
    </citation>
    <scope>NUCLEOTIDE SEQUENCE [LARGE SCALE GENOMIC DNA]</scope>
    <source>
        <strain evidence="3 4">DSM 21065</strain>
    </source>
</reference>
<dbReference type="Proteomes" id="UP000561726">
    <property type="component" value="Unassembled WGS sequence"/>
</dbReference>
<comment type="caution">
    <text evidence="3">The sequence shown here is derived from an EMBL/GenBank/DDBJ whole genome shotgun (WGS) entry which is preliminary data.</text>
</comment>
<dbReference type="InterPro" id="IPR002347">
    <property type="entry name" value="SDR_fam"/>
</dbReference>
<dbReference type="AlphaFoldDB" id="A0A7W8ZXX0"/>
<proteinExistence type="inferred from homology"/>
<name>A0A7W8ZXX0_9MICO</name>
<dbReference type="PRINTS" id="PR00081">
    <property type="entry name" value="GDHRDH"/>
</dbReference>
<accession>A0A7W8ZXX0</accession>
<dbReference type="PANTHER" id="PTHR24321">
    <property type="entry name" value="DEHYDROGENASES, SHORT CHAIN"/>
    <property type="match status" value="1"/>
</dbReference>
<evidence type="ECO:0000313" key="3">
    <source>
        <dbReference type="EMBL" id="MBB5642269.1"/>
    </source>
</evidence>
<dbReference type="Gene3D" id="3.40.50.720">
    <property type="entry name" value="NAD(P)-binding Rossmann-like Domain"/>
    <property type="match status" value="1"/>
</dbReference>
<dbReference type="InterPro" id="IPR036291">
    <property type="entry name" value="NAD(P)-bd_dom_sf"/>
</dbReference>
<sequence>MAVDSFGALQLAVNNADIAPTRAPVGELDIDDWKRVINVNLSGVAYGLRYQIPALLHSGGGSIVNISSTLGTNGGLNAAA</sequence>
<evidence type="ECO:0000256" key="1">
    <source>
        <dbReference type="ARBA" id="ARBA00006484"/>
    </source>
</evidence>
<organism evidence="3 4">
    <name type="scientific">Cryobacterium roopkundense</name>
    <dbReference type="NCBI Taxonomy" id="1001240"/>
    <lineage>
        <taxon>Bacteria</taxon>
        <taxon>Bacillati</taxon>
        <taxon>Actinomycetota</taxon>
        <taxon>Actinomycetes</taxon>
        <taxon>Micrococcales</taxon>
        <taxon>Microbacteriaceae</taxon>
        <taxon>Cryobacterium</taxon>
    </lineage>
</organism>
<dbReference type="EMBL" id="JACHBQ010000001">
    <property type="protein sequence ID" value="MBB5642269.1"/>
    <property type="molecule type" value="Genomic_DNA"/>
</dbReference>
<protein>
    <submittedName>
        <fullName evidence="3">NAD(P)-dependent dehydrogenase (Short-subunit alcohol dehydrogenase family)</fullName>
    </submittedName>
</protein>
<dbReference type="PANTHER" id="PTHR24321:SF8">
    <property type="entry name" value="ESTRADIOL 17-BETA-DEHYDROGENASE 8-RELATED"/>
    <property type="match status" value="1"/>
</dbReference>
<keyword evidence="2" id="KW-0560">Oxidoreductase</keyword>
<gene>
    <name evidence="3" type="ORF">BJ997_002817</name>
</gene>
<dbReference type="Pfam" id="PF00106">
    <property type="entry name" value="adh_short"/>
    <property type="match status" value="1"/>
</dbReference>
<comment type="similarity">
    <text evidence="1">Belongs to the short-chain dehydrogenases/reductases (SDR) family.</text>
</comment>
<evidence type="ECO:0000313" key="4">
    <source>
        <dbReference type="Proteomes" id="UP000561726"/>
    </source>
</evidence>
<dbReference type="GO" id="GO:0016491">
    <property type="term" value="F:oxidoreductase activity"/>
    <property type="evidence" value="ECO:0007669"/>
    <property type="project" value="UniProtKB-KW"/>
</dbReference>
<dbReference type="SUPFAM" id="SSF51735">
    <property type="entry name" value="NAD(P)-binding Rossmann-fold domains"/>
    <property type="match status" value="1"/>
</dbReference>